<reference evidence="1" key="1">
    <citation type="submission" date="2023-07" db="EMBL/GenBank/DDBJ databases">
        <title>Genomic Encyclopedia of Type Strains, Phase IV (KMG-IV): sequencing the most valuable type-strain genomes for metagenomic binning, comparative biology and taxonomic classification.</title>
        <authorList>
            <person name="Goeker M."/>
        </authorList>
    </citation>
    <scope>NUCLEOTIDE SEQUENCE</scope>
    <source>
        <strain evidence="1">DSM 26174</strain>
    </source>
</reference>
<gene>
    <name evidence="1" type="ORF">HNQ88_002776</name>
</gene>
<name>A0AAE4BTD5_9BACT</name>
<sequence length="70" mass="8483">MKFNLKKNKKSANLLWGKQEYNGIFRSLEYDKQIDINNRKKKRSFIKEFVTHFISGAFLKNQEKTHTFKQ</sequence>
<comment type="caution">
    <text evidence="1">The sequence shown here is derived from an EMBL/GenBank/DDBJ whole genome shotgun (WGS) entry which is preliminary data.</text>
</comment>
<protein>
    <submittedName>
        <fullName evidence="1">Uncharacterized protein</fullName>
    </submittedName>
</protein>
<dbReference type="Proteomes" id="UP001185092">
    <property type="component" value="Unassembled WGS sequence"/>
</dbReference>
<dbReference type="EMBL" id="JAVDQD010000003">
    <property type="protein sequence ID" value="MDR6239728.1"/>
    <property type="molecule type" value="Genomic_DNA"/>
</dbReference>
<dbReference type="AlphaFoldDB" id="A0AAE4BTD5"/>
<dbReference type="RefSeq" id="WP_309939485.1">
    <property type="nucleotide sequence ID" value="NZ_AP025305.1"/>
</dbReference>
<organism evidence="1 2">
    <name type="scientific">Aureibacter tunicatorum</name>
    <dbReference type="NCBI Taxonomy" id="866807"/>
    <lineage>
        <taxon>Bacteria</taxon>
        <taxon>Pseudomonadati</taxon>
        <taxon>Bacteroidota</taxon>
        <taxon>Cytophagia</taxon>
        <taxon>Cytophagales</taxon>
        <taxon>Persicobacteraceae</taxon>
        <taxon>Aureibacter</taxon>
    </lineage>
</organism>
<accession>A0AAE4BTD5</accession>
<evidence type="ECO:0000313" key="2">
    <source>
        <dbReference type="Proteomes" id="UP001185092"/>
    </source>
</evidence>
<proteinExistence type="predicted"/>
<keyword evidence="2" id="KW-1185">Reference proteome</keyword>
<evidence type="ECO:0000313" key="1">
    <source>
        <dbReference type="EMBL" id="MDR6239728.1"/>
    </source>
</evidence>